<feature type="compositionally biased region" description="Pro residues" evidence="1">
    <location>
        <begin position="42"/>
        <end position="57"/>
    </location>
</feature>
<accession>A0A392TEN5</accession>
<evidence type="ECO:0000313" key="2">
    <source>
        <dbReference type="EMBL" id="MCI59589.1"/>
    </source>
</evidence>
<dbReference type="EMBL" id="LXQA010566480">
    <property type="protein sequence ID" value="MCI59589.1"/>
    <property type="molecule type" value="Genomic_DNA"/>
</dbReference>
<evidence type="ECO:0000313" key="3">
    <source>
        <dbReference type="Proteomes" id="UP000265520"/>
    </source>
</evidence>
<feature type="region of interest" description="Disordered" evidence="1">
    <location>
        <begin position="42"/>
        <end position="70"/>
    </location>
</feature>
<dbReference type="AlphaFoldDB" id="A0A392TEN5"/>
<feature type="non-terminal residue" evidence="2">
    <location>
        <position position="70"/>
    </location>
</feature>
<comment type="caution">
    <text evidence="2">The sequence shown here is derived from an EMBL/GenBank/DDBJ whole genome shotgun (WGS) entry which is preliminary data.</text>
</comment>
<proteinExistence type="predicted"/>
<dbReference type="Proteomes" id="UP000265520">
    <property type="component" value="Unassembled WGS sequence"/>
</dbReference>
<keyword evidence="3" id="KW-1185">Reference proteome</keyword>
<evidence type="ECO:0000256" key="1">
    <source>
        <dbReference type="SAM" id="MobiDB-lite"/>
    </source>
</evidence>
<reference evidence="2 3" key="1">
    <citation type="journal article" date="2018" name="Front. Plant Sci.">
        <title>Red Clover (Trifolium pratense) and Zigzag Clover (T. medium) - A Picture of Genomic Similarities and Differences.</title>
        <authorList>
            <person name="Dluhosova J."/>
            <person name="Istvanek J."/>
            <person name="Nedelnik J."/>
            <person name="Repkova J."/>
        </authorList>
    </citation>
    <scope>NUCLEOTIDE SEQUENCE [LARGE SCALE GENOMIC DNA]</scope>
    <source>
        <strain evidence="3">cv. 10/8</strain>
        <tissue evidence="2">Leaf</tissue>
    </source>
</reference>
<protein>
    <submittedName>
        <fullName evidence="2">Leucine-rich repeat extensin-like protein 3-like</fullName>
    </submittedName>
</protein>
<sequence length="70" mass="7231">MGLALLATVTSEDKVETPSDSSGLFCIIDCVTCPKICSPPPPSLLTPKTSHPPPSLPPTHSASHFSPPPP</sequence>
<name>A0A392TEN5_9FABA</name>
<organism evidence="2 3">
    <name type="scientific">Trifolium medium</name>
    <dbReference type="NCBI Taxonomy" id="97028"/>
    <lineage>
        <taxon>Eukaryota</taxon>
        <taxon>Viridiplantae</taxon>
        <taxon>Streptophyta</taxon>
        <taxon>Embryophyta</taxon>
        <taxon>Tracheophyta</taxon>
        <taxon>Spermatophyta</taxon>
        <taxon>Magnoliopsida</taxon>
        <taxon>eudicotyledons</taxon>
        <taxon>Gunneridae</taxon>
        <taxon>Pentapetalae</taxon>
        <taxon>rosids</taxon>
        <taxon>fabids</taxon>
        <taxon>Fabales</taxon>
        <taxon>Fabaceae</taxon>
        <taxon>Papilionoideae</taxon>
        <taxon>50 kb inversion clade</taxon>
        <taxon>NPAAA clade</taxon>
        <taxon>Hologalegina</taxon>
        <taxon>IRL clade</taxon>
        <taxon>Trifolieae</taxon>
        <taxon>Trifolium</taxon>
    </lineage>
</organism>